<gene>
    <name evidence="1" type="ORF">BPO_1230</name>
</gene>
<organism evidence="1 2">
    <name type="scientific">Bergeyella porcorum</name>
    <dbReference type="NCBI Taxonomy" id="1735111"/>
    <lineage>
        <taxon>Bacteria</taxon>
        <taxon>Pseudomonadati</taxon>
        <taxon>Bacteroidota</taxon>
        <taxon>Flavobacteriia</taxon>
        <taxon>Flavobacteriales</taxon>
        <taxon>Weeksellaceae</taxon>
        <taxon>Bergeyella</taxon>
    </lineage>
</organism>
<reference evidence="1" key="1">
    <citation type="submission" date="2023-10" db="EMBL/GenBank/DDBJ databases">
        <title>Characterization and whole genome sequencing of a novel strain of Bergeyella porcorum QD2021 isolated from pig.</title>
        <authorList>
            <person name="Liu G."/>
            <person name="Chen C."/>
            <person name="Han X."/>
        </authorList>
    </citation>
    <scope>NUCLEOTIDE SEQUENCE</scope>
    <source>
        <strain evidence="1">QD2021</strain>
    </source>
</reference>
<dbReference type="Proteomes" id="UP001432059">
    <property type="component" value="Chromosome"/>
</dbReference>
<proteinExistence type="predicted"/>
<dbReference type="AlphaFoldDB" id="A0AAU0EZM7"/>
<evidence type="ECO:0000313" key="1">
    <source>
        <dbReference type="EMBL" id="WOC51877.1"/>
    </source>
</evidence>
<protein>
    <submittedName>
        <fullName evidence="1">Uncharacterized protein</fullName>
    </submittedName>
</protein>
<dbReference type="EMBL" id="CP136426">
    <property type="protein sequence ID" value="WOC51877.1"/>
    <property type="molecule type" value="Genomic_DNA"/>
</dbReference>
<evidence type="ECO:0000313" key="2">
    <source>
        <dbReference type="Proteomes" id="UP001432059"/>
    </source>
</evidence>
<accession>A0AAU0EZM7</accession>
<name>A0AAU0EZM7_9FLAO</name>
<keyword evidence="2" id="KW-1185">Reference proteome</keyword>
<dbReference type="KEGG" id="bpor:BPO_1230"/>
<sequence>MHIFKIDFFQSYATRRYKFIFKGGFSIHFERFSAQSFQGVFSFPCQRYLPFAFLGECVRCPKADSKAMGEVKDFA</sequence>